<dbReference type="PROSITE" id="PS00622">
    <property type="entry name" value="HTH_LUXR_1"/>
    <property type="match status" value="1"/>
</dbReference>
<feature type="domain" description="HTH luxR-type" evidence="7">
    <location>
        <begin position="152"/>
        <end position="217"/>
    </location>
</feature>
<feature type="modified residue" description="4-aspartylphosphate" evidence="6">
    <location>
        <position position="65"/>
    </location>
</feature>
<name>U7R5E5_PHOTE</name>
<keyword evidence="1 6" id="KW-0597">Phosphoprotein</keyword>
<evidence type="ECO:0000256" key="3">
    <source>
        <dbReference type="ARBA" id="ARBA00023015"/>
    </source>
</evidence>
<dbReference type="InterPro" id="IPR039420">
    <property type="entry name" value="WalR-like"/>
</dbReference>
<dbReference type="GO" id="GO:0000160">
    <property type="term" value="P:phosphorelay signal transduction system"/>
    <property type="evidence" value="ECO:0007669"/>
    <property type="project" value="UniProtKB-KW"/>
</dbReference>
<evidence type="ECO:0000256" key="6">
    <source>
        <dbReference type="PROSITE-ProRule" id="PRU00169"/>
    </source>
</evidence>
<dbReference type="InterPro" id="IPR011006">
    <property type="entry name" value="CheY-like_superfamily"/>
</dbReference>
<dbReference type="AlphaFoldDB" id="U7R5E5"/>
<evidence type="ECO:0000259" key="8">
    <source>
        <dbReference type="PROSITE" id="PS50110"/>
    </source>
</evidence>
<dbReference type="InterPro" id="IPR016032">
    <property type="entry name" value="Sig_transdc_resp-reg_C-effctor"/>
</dbReference>
<keyword evidence="10" id="KW-1185">Reference proteome</keyword>
<dbReference type="SMART" id="SM00421">
    <property type="entry name" value="HTH_LUXR"/>
    <property type="match status" value="1"/>
</dbReference>
<dbReference type="PROSITE" id="PS50043">
    <property type="entry name" value="HTH_LUXR_2"/>
    <property type="match status" value="1"/>
</dbReference>
<dbReference type="Pfam" id="PF00072">
    <property type="entry name" value="Response_reg"/>
    <property type="match status" value="1"/>
</dbReference>
<dbReference type="GO" id="GO:0003677">
    <property type="term" value="F:DNA binding"/>
    <property type="evidence" value="ECO:0007669"/>
    <property type="project" value="UniProtKB-KW"/>
</dbReference>
<evidence type="ECO:0000259" key="7">
    <source>
        <dbReference type="PROSITE" id="PS50043"/>
    </source>
</evidence>
<dbReference type="EMBL" id="AXDT01000024">
    <property type="protein sequence ID" value="ERT14592.1"/>
    <property type="molecule type" value="Genomic_DNA"/>
</dbReference>
<dbReference type="SUPFAM" id="SSF46894">
    <property type="entry name" value="C-terminal effector domain of the bipartite response regulators"/>
    <property type="match status" value="1"/>
</dbReference>
<dbReference type="CDD" id="cd06170">
    <property type="entry name" value="LuxR_C_like"/>
    <property type="match status" value="1"/>
</dbReference>
<evidence type="ECO:0000256" key="4">
    <source>
        <dbReference type="ARBA" id="ARBA00023125"/>
    </source>
</evidence>
<evidence type="ECO:0000313" key="10">
    <source>
        <dbReference type="Proteomes" id="UP000017133"/>
    </source>
</evidence>
<dbReference type="Gene3D" id="3.40.50.2300">
    <property type="match status" value="1"/>
</dbReference>
<dbReference type="PANTHER" id="PTHR43214:SF3">
    <property type="entry name" value="RESPONSE REGULATOR UVRY"/>
    <property type="match status" value="1"/>
</dbReference>
<evidence type="ECO:0000256" key="2">
    <source>
        <dbReference type="ARBA" id="ARBA00023012"/>
    </source>
</evidence>
<organism evidence="9 10">
    <name type="scientific">Photorhabdus temperata J3</name>
    <dbReference type="NCBI Taxonomy" id="1389415"/>
    <lineage>
        <taxon>Bacteria</taxon>
        <taxon>Pseudomonadati</taxon>
        <taxon>Pseudomonadota</taxon>
        <taxon>Gammaproteobacteria</taxon>
        <taxon>Enterobacterales</taxon>
        <taxon>Morganellaceae</taxon>
        <taxon>Photorhabdus</taxon>
    </lineage>
</organism>
<dbReference type="PROSITE" id="PS50110">
    <property type="entry name" value="RESPONSE_REGULATORY"/>
    <property type="match status" value="1"/>
</dbReference>
<evidence type="ECO:0000313" key="9">
    <source>
        <dbReference type="EMBL" id="ERT14592.1"/>
    </source>
</evidence>
<keyword evidence="4" id="KW-0238">DNA-binding</keyword>
<dbReference type="NCBIfam" id="NF011896">
    <property type="entry name" value="PRK15369.1"/>
    <property type="match status" value="1"/>
</dbReference>
<evidence type="ECO:0000256" key="1">
    <source>
        <dbReference type="ARBA" id="ARBA00022553"/>
    </source>
</evidence>
<comment type="caution">
    <text evidence="9">The sequence shown here is derived from an EMBL/GenBank/DDBJ whole genome shotgun (WGS) entry which is preliminary data.</text>
</comment>
<keyword evidence="2" id="KW-0902">Two-component regulatory system</keyword>
<feature type="domain" description="Response regulatory" evidence="8">
    <location>
        <begin position="14"/>
        <end position="130"/>
    </location>
</feature>
<sequence length="220" mass="24482">MHLFPRGPNMICYKVLLVDDHELIIDGIKNLLAAYPRYQVVAQVDDGLSVYAACRDLVPDIVILDLGLPGLNGLDIIPQLCQRWPDLRILALTAHDDELTASRVLRAGALAYVLKTSSQQILLAAITSVAAKKSYVDPHLNQEAIHLLGEGINDDSTLLTRRERQILQLISEGNGNRHIAEILSISVKTVETHRLNMMRKLKVHKVTELLKHSRKLGLIA</sequence>
<proteinExistence type="predicted"/>
<dbReference type="SMART" id="SM00448">
    <property type="entry name" value="REC"/>
    <property type="match status" value="1"/>
</dbReference>
<keyword evidence="3" id="KW-0805">Transcription regulation</keyword>
<protein>
    <submittedName>
        <fullName evidence="9">Transcriptional regulator</fullName>
    </submittedName>
</protein>
<dbReference type="CDD" id="cd17535">
    <property type="entry name" value="REC_NarL-like"/>
    <property type="match status" value="1"/>
</dbReference>
<dbReference type="InterPro" id="IPR000792">
    <property type="entry name" value="Tscrpt_reg_LuxR_C"/>
</dbReference>
<evidence type="ECO:0000256" key="5">
    <source>
        <dbReference type="ARBA" id="ARBA00023163"/>
    </source>
</evidence>
<dbReference type="PATRIC" id="fig|1389415.4.peg.549"/>
<reference evidence="9 10" key="1">
    <citation type="submission" date="2013-10" db="EMBL/GenBank/DDBJ databases">
        <title>Whole Genome Shotgun Sequence of Photorhabdus temperata J3.</title>
        <authorList>
            <person name="Park G.-S."/>
            <person name="Hong S.-J."/>
            <person name="Shin J.-H."/>
        </authorList>
    </citation>
    <scope>NUCLEOTIDE SEQUENCE [LARGE SCALE GENOMIC DNA]</scope>
    <source>
        <strain evidence="9 10">J3</strain>
    </source>
</reference>
<dbReference type="GO" id="GO:0006355">
    <property type="term" value="P:regulation of DNA-templated transcription"/>
    <property type="evidence" value="ECO:0007669"/>
    <property type="project" value="InterPro"/>
</dbReference>
<dbReference type="InterPro" id="IPR001789">
    <property type="entry name" value="Sig_transdc_resp-reg_receiver"/>
</dbReference>
<dbReference type="PRINTS" id="PR00038">
    <property type="entry name" value="HTHLUXR"/>
</dbReference>
<dbReference type="Pfam" id="PF00196">
    <property type="entry name" value="GerE"/>
    <property type="match status" value="1"/>
</dbReference>
<dbReference type="InterPro" id="IPR058245">
    <property type="entry name" value="NreC/VraR/RcsB-like_REC"/>
</dbReference>
<dbReference type="PANTHER" id="PTHR43214">
    <property type="entry name" value="TWO-COMPONENT RESPONSE REGULATOR"/>
    <property type="match status" value="1"/>
</dbReference>
<accession>U7R5E5</accession>
<keyword evidence="5" id="KW-0804">Transcription</keyword>
<gene>
    <name evidence="9" type="ORF">O185_02795</name>
</gene>
<dbReference type="SUPFAM" id="SSF52172">
    <property type="entry name" value="CheY-like"/>
    <property type="match status" value="1"/>
</dbReference>
<dbReference type="Proteomes" id="UP000017133">
    <property type="component" value="Unassembled WGS sequence"/>
</dbReference>